<dbReference type="PANTHER" id="PTHR43383:SF2">
    <property type="entry name" value="AMIDOHYDROLASE 2 FAMILY PROTEIN"/>
    <property type="match status" value="1"/>
</dbReference>
<reference evidence="1 3" key="1">
    <citation type="journal article" date="2014" name="Agronomy (Basel)">
        <title>A Draft Genome Sequence for Ensete ventricosum, the Drought-Tolerant Tree Against Hunger.</title>
        <authorList>
            <person name="Harrison J."/>
            <person name="Moore K.A."/>
            <person name="Paszkiewicz K."/>
            <person name="Jones T."/>
            <person name="Grant M."/>
            <person name="Ambacheew D."/>
            <person name="Muzemil S."/>
            <person name="Studholme D.J."/>
        </authorList>
    </citation>
    <scope>NUCLEOTIDE SEQUENCE [LARGE SCALE GENOMIC DNA]</scope>
</reference>
<name>A0A427A1S5_ENSVE</name>
<reference evidence="1" key="3">
    <citation type="submission" date="2018-09" db="EMBL/GenBank/DDBJ databases">
        <authorList>
            <person name="Harrison J."/>
            <person name="Moore K.A."/>
            <person name="Paszkiewicz K."/>
            <person name="Jones T."/>
            <person name="Grant M."/>
            <person name="Ambacheew D."/>
            <person name="Muzemil S."/>
            <person name="Studholme D."/>
        </authorList>
    </citation>
    <scope>NUCLEOTIDE SEQUENCE</scope>
</reference>
<dbReference type="EMBL" id="KV876463">
    <property type="protein sequence ID" value="RZR74931.1"/>
    <property type="molecule type" value="Genomic_DNA"/>
</dbReference>
<dbReference type="PANTHER" id="PTHR43383">
    <property type="entry name" value="NODULIN 6"/>
    <property type="match status" value="1"/>
</dbReference>
<dbReference type="EMBL" id="AMZH03004110">
    <property type="protein sequence ID" value="RRT70164.1"/>
    <property type="molecule type" value="Genomic_DNA"/>
</dbReference>
<evidence type="ECO:0000313" key="2">
    <source>
        <dbReference type="EMBL" id="RZR74931.1"/>
    </source>
</evidence>
<dbReference type="AlphaFoldDB" id="A0A427A1S5"/>
<reference evidence="2" key="2">
    <citation type="journal article" date="2018" name="Data Brief">
        <title>Genome sequence data from 17 accessions of Ensete ventricosum, a staple food crop for millions in Ethiopia.</title>
        <authorList>
            <person name="Yemataw Z."/>
            <person name="Muzemil S."/>
            <person name="Ambachew D."/>
            <person name="Tripathi L."/>
            <person name="Tesfaye K."/>
            <person name="Chala A."/>
            <person name="Farbos A."/>
            <person name="O'Neill P."/>
            <person name="Moore K."/>
            <person name="Grant M."/>
            <person name="Studholme D.J."/>
        </authorList>
    </citation>
    <scope>NUCLEOTIDE SEQUENCE [LARGE SCALE GENOMIC DNA]</scope>
    <source>
        <tissue evidence="2">Leaf</tissue>
    </source>
</reference>
<dbReference type="Proteomes" id="UP000290560">
    <property type="component" value="Unassembled WGS sequence"/>
</dbReference>
<protein>
    <submittedName>
        <fullName evidence="1">Uncharacterized protein</fullName>
    </submittedName>
</protein>
<organism evidence="1 3">
    <name type="scientific">Ensete ventricosum</name>
    <name type="common">Abyssinian banana</name>
    <name type="synonym">Musa ensete</name>
    <dbReference type="NCBI Taxonomy" id="4639"/>
    <lineage>
        <taxon>Eukaryota</taxon>
        <taxon>Viridiplantae</taxon>
        <taxon>Streptophyta</taxon>
        <taxon>Embryophyta</taxon>
        <taxon>Tracheophyta</taxon>
        <taxon>Spermatophyta</taxon>
        <taxon>Magnoliopsida</taxon>
        <taxon>Liliopsida</taxon>
        <taxon>Zingiberales</taxon>
        <taxon>Musaceae</taxon>
        <taxon>Ensete</taxon>
    </lineage>
</organism>
<accession>A0A427A1S5</accession>
<evidence type="ECO:0000313" key="1">
    <source>
        <dbReference type="EMBL" id="RRT70164.1"/>
    </source>
</evidence>
<dbReference type="Gene3D" id="3.20.20.140">
    <property type="entry name" value="Metal-dependent hydrolases"/>
    <property type="match status" value="1"/>
</dbReference>
<gene>
    <name evidence="1" type="ORF">B296_00036726</name>
    <name evidence="2" type="ORF">BHM03_00046336</name>
</gene>
<dbReference type="Proteomes" id="UP000287651">
    <property type="component" value="Unassembled WGS sequence"/>
</dbReference>
<proteinExistence type="predicted"/>
<evidence type="ECO:0000313" key="3">
    <source>
        <dbReference type="Proteomes" id="UP000287651"/>
    </source>
</evidence>
<sequence>MEGKYRELRTAVDAVAAVDGHAHNLVDIDSSFPFLRCFSEAEGDALSLAPHTLSFKVSIRCRDPSTWEVSSRLERYAASVT</sequence>